<protein>
    <recommendedName>
        <fullName evidence="3">Aminotransferase-like plant mobile domain-containing protein</fullName>
    </recommendedName>
</protein>
<dbReference type="InterPro" id="IPR019557">
    <property type="entry name" value="AminoTfrase-like_pln_mobile"/>
</dbReference>
<accession>A0AAV0ETZ4</accession>
<evidence type="ECO:0000256" key="2">
    <source>
        <dbReference type="SAM" id="MobiDB-lite"/>
    </source>
</evidence>
<proteinExistence type="predicted"/>
<dbReference type="PANTHER" id="PTHR36607">
    <property type="entry name" value="1,2-DIHYDROXY-3-KETO-5-METHYLTHIOPENTENE DIOXYGENASE 4"/>
    <property type="match status" value="1"/>
</dbReference>
<gene>
    <name evidence="4" type="ORF">CEPIT_LOCUS27772</name>
</gene>
<dbReference type="PANTHER" id="PTHR36607:SF20">
    <property type="entry name" value="AMINOTRANSFERASE-LIKE PLANT MOBILE DOMAIN-CONTAINING PROTEIN"/>
    <property type="match status" value="1"/>
</dbReference>
<feature type="coiled-coil region" evidence="1">
    <location>
        <begin position="854"/>
        <end position="888"/>
    </location>
</feature>
<dbReference type="Proteomes" id="UP001152523">
    <property type="component" value="Unassembled WGS sequence"/>
</dbReference>
<sequence length="942" mass="107203">MVSSRPMVCLDTELADFFCLLPDQYIKQSKMVYFRDVMRGGKKYLSVSKKKNGEEILLEIFRPFAREFWGATVVSYRVADWTPECEYQDQTMRTLVSGFLHKPSSEILPSLGRRILDANAPLIKTLLFGGEFRFITGYWEWAEDILSLSKSVLENGLIYDAVYASLFTYDRCTNAMQAFCEAWCPMVNTLLTSIGELTITLWDLHVIGGLPIIGDAYDESIPSTFDLLNADADRPSQLCKYLFDAYHHLFPTVGDKRALRVHMWVKFWFKKASKYVMPPQRTEKKRSSRAKATYNPSGAIPKFSGWSNSMKVPFHALKVPAEYEEEIYLAAFLSCWLCSFVLPHEGPRVIRPETFKVACMMACGRKICLVVPVLASIYHGLNQISNAPFPDKVRTCFPVHYVYGWLATYFDTHFKNDIQSATPLMISYSGEGGARSLEKTRARRRIFQGDVSAWICSTHRRIKDHAFFDDENSSETDLAFFRCLRSNFLVLRYQDRCIAELYTPHRFSRQFGYFQAYAPGWPERRDRRVSLSSGFQLWQQFAHGMSRAKAVFPTPPTIPAKFYSLQYKEWWGQVHGSFLENHVSDLIRIYDLAIGDVVTPSDPVTPVSKKKKKVPDTEAKSSPQKKAKLAAPRAEVLIKDVEKETPLAKASENQVLEKQSNEDRNWKHLQRKPHPGPLRIHPILDDASSSNHVSSSSSSEGETDDHDTVAGLMAEIAPSNCKEVPTNEIPKSPHVKPAVSVFQAENYFFPLYKRFLIDTWCGIQEKLGKATTENVSSFRESVESCVILMEKEGIDLSMLKTRVKHFFERAQAFDQKCSAIADRVPTERQSRELDMLQAFCADIEAKRSQNQVALLDDEKSLNEIKKKIALLEAEAKEVEALILQHHAEASDLDAALTKAKEESSQILKTIKASDEDQLSLSTQKKELEALKDDLVSFKLFLG</sequence>
<dbReference type="EMBL" id="CAMAPF010000944">
    <property type="protein sequence ID" value="CAH9126743.1"/>
    <property type="molecule type" value="Genomic_DNA"/>
</dbReference>
<evidence type="ECO:0000256" key="1">
    <source>
        <dbReference type="SAM" id="Coils"/>
    </source>
</evidence>
<comment type="caution">
    <text evidence="4">The sequence shown here is derived from an EMBL/GenBank/DDBJ whole genome shotgun (WGS) entry which is preliminary data.</text>
</comment>
<reference evidence="4" key="1">
    <citation type="submission" date="2022-07" db="EMBL/GenBank/DDBJ databases">
        <authorList>
            <person name="Macas J."/>
            <person name="Novak P."/>
            <person name="Neumann P."/>
        </authorList>
    </citation>
    <scope>NUCLEOTIDE SEQUENCE</scope>
</reference>
<evidence type="ECO:0000313" key="5">
    <source>
        <dbReference type="Proteomes" id="UP001152523"/>
    </source>
</evidence>
<keyword evidence="5" id="KW-1185">Reference proteome</keyword>
<feature type="region of interest" description="Disordered" evidence="2">
    <location>
        <begin position="649"/>
        <end position="705"/>
    </location>
</feature>
<evidence type="ECO:0000259" key="3">
    <source>
        <dbReference type="Pfam" id="PF10536"/>
    </source>
</evidence>
<keyword evidence="1" id="KW-0175">Coiled coil</keyword>
<evidence type="ECO:0000313" key="4">
    <source>
        <dbReference type="EMBL" id="CAH9126743.1"/>
    </source>
</evidence>
<feature type="domain" description="Aminotransferase-like plant mobile" evidence="3">
    <location>
        <begin position="158"/>
        <end position="571"/>
    </location>
</feature>
<dbReference type="AlphaFoldDB" id="A0AAV0ETZ4"/>
<feature type="compositionally biased region" description="Low complexity" evidence="2">
    <location>
        <begin position="688"/>
        <end position="699"/>
    </location>
</feature>
<organism evidence="4 5">
    <name type="scientific">Cuscuta epithymum</name>
    <dbReference type="NCBI Taxonomy" id="186058"/>
    <lineage>
        <taxon>Eukaryota</taxon>
        <taxon>Viridiplantae</taxon>
        <taxon>Streptophyta</taxon>
        <taxon>Embryophyta</taxon>
        <taxon>Tracheophyta</taxon>
        <taxon>Spermatophyta</taxon>
        <taxon>Magnoliopsida</taxon>
        <taxon>eudicotyledons</taxon>
        <taxon>Gunneridae</taxon>
        <taxon>Pentapetalae</taxon>
        <taxon>asterids</taxon>
        <taxon>lamiids</taxon>
        <taxon>Solanales</taxon>
        <taxon>Convolvulaceae</taxon>
        <taxon>Cuscuteae</taxon>
        <taxon>Cuscuta</taxon>
        <taxon>Cuscuta subgen. Cuscuta</taxon>
    </lineage>
</organism>
<name>A0AAV0ETZ4_9ASTE</name>
<feature type="region of interest" description="Disordered" evidence="2">
    <location>
        <begin position="601"/>
        <end position="632"/>
    </location>
</feature>
<dbReference type="Pfam" id="PF10536">
    <property type="entry name" value="PMD"/>
    <property type="match status" value="1"/>
</dbReference>